<reference evidence="2" key="1">
    <citation type="submission" date="2016-10" db="EMBL/GenBank/DDBJ databases">
        <authorList>
            <person name="Varghese N."/>
            <person name="Submissions S."/>
        </authorList>
    </citation>
    <scope>NUCLEOTIDE SEQUENCE [LARGE SCALE GENOMIC DNA]</scope>
    <source>
        <strain evidence="2">DSM 11526</strain>
    </source>
</reference>
<name>A0A1H4H7D3_9GAMM</name>
<gene>
    <name evidence="1" type="ORF">SAMN02745729_1314</name>
</gene>
<evidence type="ECO:0000313" key="2">
    <source>
        <dbReference type="Proteomes" id="UP000242469"/>
    </source>
</evidence>
<dbReference type="Proteomes" id="UP000242469">
    <property type="component" value="Unassembled WGS sequence"/>
</dbReference>
<keyword evidence="2" id="KW-1185">Reference proteome</keyword>
<dbReference type="AlphaFoldDB" id="A0A1H4H7D3"/>
<sequence length="64" mass="7476">MKSYVLASTHEVVQWYVFNPSRIQDGYHLIDKLDLRKVPHAGNKDTAKLWAQALGLKTYKYVRI</sequence>
<dbReference type="EMBL" id="FNRJ01000031">
    <property type="protein sequence ID" value="SEB17743.1"/>
    <property type="molecule type" value="Genomic_DNA"/>
</dbReference>
<protein>
    <submittedName>
        <fullName evidence="1">Uncharacterized protein</fullName>
    </submittedName>
</protein>
<accession>A0A1H4H7D3</accession>
<proteinExistence type="predicted"/>
<dbReference type="STRING" id="1122198.SAMN02745729_1314"/>
<organism evidence="1 2">
    <name type="scientific">Marinobacterium iners DSM 11526</name>
    <dbReference type="NCBI Taxonomy" id="1122198"/>
    <lineage>
        <taxon>Bacteria</taxon>
        <taxon>Pseudomonadati</taxon>
        <taxon>Pseudomonadota</taxon>
        <taxon>Gammaproteobacteria</taxon>
        <taxon>Oceanospirillales</taxon>
        <taxon>Oceanospirillaceae</taxon>
        <taxon>Marinobacterium</taxon>
    </lineage>
</organism>
<evidence type="ECO:0000313" key="1">
    <source>
        <dbReference type="EMBL" id="SEB17743.1"/>
    </source>
</evidence>
<dbReference type="OrthoDB" id="6708842at2"/>